<dbReference type="OrthoDB" id="9808397at2"/>
<dbReference type="Proteomes" id="UP000183954">
    <property type="component" value="Unassembled WGS sequence"/>
</dbReference>
<organism evidence="5 6">
    <name type="scientific">Desulfosporosinus lacus DSM 15449</name>
    <dbReference type="NCBI Taxonomy" id="1121420"/>
    <lineage>
        <taxon>Bacteria</taxon>
        <taxon>Bacillati</taxon>
        <taxon>Bacillota</taxon>
        <taxon>Clostridia</taxon>
        <taxon>Eubacteriales</taxon>
        <taxon>Desulfitobacteriaceae</taxon>
        <taxon>Desulfosporosinus</taxon>
    </lineage>
</organism>
<dbReference type="Gene3D" id="3.40.50.300">
    <property type="entry name" value="P-loop containing nucleotide triphosphate hydrolases"/>
    <property type="match status" value="1"/>
</dbReference>
<protein>
    <submittedName>
        <fullName evidence="5">MoxR-like ATPase</fullName>
    </submittedName>
</protein>
<dbReference type="InterPro" id="IPR003593">
    <property type="entry name" value="AAA+_ATPase"/>
</dbReference>
<dbReference type="InterPro" id="IPR027417">
    <property type="entry name" value="P-loop_NTPase"/>
</dbReference>
<evidence type="ECO:0000259" key="4">
    <source>
        <dbReference type="SMART" id="SM00382"/>
    </source>
</evidence>
<comment type="similarity">
    <text evidence="3">Belongs to the MoxR family.</text>
</comment>
<gene>
    <name evidence="5" type="ORF">SAMN02746098_03067</name>
</gene>
<keyword evidence="2" id="KW-0067">ATP-binding</keyword>
<accession>A0A1M5Z810</accession>
<dbReference type="SMART" id="SM00382">
    <property type="entry name" value="AAA"/>
    <property type="match status" value="1"/>
</dbReference>
<dbReference type="Pfam" id="PF07726">
    <property type="entry name" value="AAA_3"/>
    <property type="match status" value="1"/>
</dbReference>
<dbReference type="RefSeq" id="WP_073030588.1">
    <property type="nucleotide sequence ID" value="NZ_FQXJ01000010.1"/>
</dbReference>
<dbReference type="AlphaFoldDB" id="A0A1M5Z810"/>
<dbReference type="CDD" id="cd00009">
    <property type="entry name" value="AAA"/>
    <property type="match status" value="1"/>
</dbReference>
<evidence type="ECO:0000256" key="1">
    <source>
        <dbReference type="ARBA" id="ARBA00022741"/>
    </source>
</evidence>
<dbReference type="Pfam" id="PF17863">
    <property type="entry name" value="AAA_lid_2"/>
    <property type="match status" value="1"/>
</dbReference>
<dbReference type="FunFam" id="3.40.50.300:FF:000640">
    <property type="entry name" value="MoxR family ATPase"/>
    <property type="match status" value="1"/>
</dbReference>
<keyword evidence="6" id="KW-1185">Reference proteome</keyword>
<name>A0A1M5Z810_9FIRM</name>
<reference evidence="6" key="1">
    <citation type="submission" date="2016-11" db="EMBL/GenBank/DDBJ databases">
        <authorList>
            <person name="Varghese N."/>
            <person name="Submissions S."/>
        </authorList>
    </citation>
    <scope>NUCLEOTIDE SEQUENCE [LARGE SCALE GENOMIC DNA]</scope>
    <source>
        <strain evidence="6">DSM 15449</strain>
    </source>
</reference>
<evidence type="ECO:0000256" key="2">
    <source>
        <dbReference type="ARBA" id="ARBA00022840"/>
    </source>
</evidence>
<dbReference type="InterPro" id="IPR050764">
    <property type="entry name" value="CbbQ/NirQ/NorQ/GpvN"/>
</dbReference>
<sequence>MLPSSLQRLKENISGIVLGKEDSLTLLLVGFIAEGHVLIEDVPGVGKTLIAKALAASLNADFHRIQCTPDLTPTDVTGFYVFDRQSNSFSFRAGPVVTNILLVDEINRTVPRTQSSLLEAMEERQITIDGQTTRLPHPFFVVATQNPIEHDGTFPLPEAQLDRFMLKISMGYPNAEDEENLLLTHGKENPLLKLQAVGGEKDVKEWQELSRNVFVHQSIRSYIIELVRATRTHSAVAFGASPRASLALVRAARALALLRGRKYVIPDDIKYLAGYVLNHRLLLKREDRLRGVKAGQVLEELLAIIPVPVEKDGD</sequence>
<evidence type="ECO:0000256" key="3">
    <source>
        <dbReference type="ARBA" id="ARBA00061607"/>
    </source>
</evidence>
<dbReference type="InterPro" id="IPR011703">
    <property type="entry name" value="ATPase_AAA-3"/>
</dbReference>
<dbReference type="Gene3D" id="1.10.8.80">
    <property type="entry name" value="Magnesium chelatase subunit I, C-Terminal domain"/>
    <property type="match status" value="1"/>
</dbReference>
<dbReference type="SUPFAM" id="SSF52540">
    <property type="entry name" value="P-loop containing nucleoside triphosphate hydrolases"/>
    <property type="match status" value="1"/>
</dbReference>
<dbReference type="PANTHER" id="PTHR42759:SF5">
    <property type="entry name" value="METHANOL DEHYDROGENASE REGULATOR"/>
    <property type="match status" value="1"/>
</dbReference>
<keyword evidence="1" id="KW-0547">Nucleotide-binding</keyword>
<dbReference type="PANTHER" id="PTHR42759">
    <property type="entry name" value="MOXR FAMILY PROTEIN"/>
    <property type="match status" value="1"/>
</dbReference>
<dbReference type="EMBL" id="FQXJ01000010">
    <property type="protein sequence ID" value="SHI20228.1"/>
    <property type="molecule type" value="Genomic_DNA"/>
</dbReference>
<dbReference type="InterPro" id="IPR041628">
    <property type="entry name" value="ChlI/MoxR_AAA_lid"/>
</dbReference>
<proteinExistence type="inferred from homology"/>
<dbReference type="STRING" id="1121420.SAMN02746098_03067"/>
<dbReference type="GO" id="GO:0016887">
    <property type="term" value="F:ATP hydrolysis activity"/>
    <property type="evidence" value="ECO:0007669"/>
    <property type="project" value="InterPro"/>
</dbReference>
<feature type="domain" description="AAA+ ATPase" evidence="4">
    <location>
        <begin position="33"/>
        <end position="174"/>
    </location>
</feature>
<evidence type="ECO:0000313" key="5">
    <source>
        <dbReference type="EMBL" id="SHI20228.1"/>
    </source>
</evidence>
<dbReference type="PIRSF" id="PIRSF002849">
    <property type="entry name" value="AAA_ATPase_chaperone_MoxR_prd"/>
    <property type="match status" value="1"/>
</dbReference>
<dbReference type="GO" id="GO:0005524">
    <property type="term" value="F:ATP binding"/>
    <property type="evidence" value="ECO:0007669"/>
    <property type="project" value="UniProtKB-KW"/>
</dbReference>
<evidence type="ECO:0000313" key="6">
    <source>
        <dbReference type="Proteomes" id="UP000183954"/>
    </source>
</evidence>